<feature type="domain" description="Histidine kinase" evidence="18">
    <location>
        <begin position="245"/>
        <end position="460"/>
    </location>
</feature>
<dbReference type="PANTHER" id="PTHR45528:SF11">
    <property type="entry name" value="HISTIDINE KINASE"/>
    <property type="match status" value="1"/>
</dbReference>
<evidence type="ECO:0000256" key="4">
    <source>
        <dbReference type="ARBA" id="ARBA00022475"/>
    </source>
</evidence>
<dbReference type="PROSITE" id="PS50109">
    <property type="entry name" value="HIS_KIN"/>
    <property type="match status" value="1"/>
</dbReference>
<keyword evidence="6" id="KW-0808">Transferase</keyword>
<evidence type="ECO:0000259" key="19">
    <source>
        <dbReference type="PROSITE" id="PS50885"/>
    </source>
</evidence>
<reference evidence="21" key="1">
    <citation type="journal article" date="2022" name="G3 (Bethesda)">
        <title>Unveiling the complete genome sequence of Alicyclobacillus acidoterrestris DSM 3922T, a taint-producing strain.</title>
        <authorList>
            <person name="Leonardo I.C."/>
            <person name="Barreto Crespo M.T."/>
            <person name="Gaspar F.B."/>
        </authorList>
    </citation>
    <scope>NUCLEOTIDE SEQUENCE [LARGE SCALE GENOMIC DNA]</scope>
    <source>
        <strain evidence="21">DSM 3922</strain>
    </source>
</reference>
<dbReference type="InterPro" id="IPR004358">
    <property type="entry name" value="Sig_transdc_His_kin-like_C"/>
</dbReference>
<evidence type="ECO:0000256" key="6">
    <source>
        <dbReference type="ARBA" id="ARBA00022679"/>
    </source>
</evidence>
<dbReference type="Gene3D" id="1.10.287.130">
    <property type="match status" value="1"/>
</dbReference>
<dbReference type="InterPro" id="IPR005467">
    <property type="entry name" value="His_kinase_dom"/>
</dbReference>
<keyword evidence="14 17" id="KW-0472">Membrane</keyword>
<name>A0A9E7CRB0_ALIAG</name>
<dbReference type="GO" id="GO:0005886">
    <property type="term" value="C:plasma membrane"/>
    <property type="evidence" value="ECO:0007669"/>
    <property type="project" value="UniProtKB-SubCell"/>
</dbReference>
<evidence type="ECO:0000256" key="9">
    <source>
        <dbReference type="ARBA" id="ARBA00022777"/>
    </source>
</evidence>
<dbReference type="FunFam" id="3.30.565.10:FF:000006">
    <property type="entry name" value="Sensor histidine kinase WalK"/>
    <property type="match status" value="1"/>
</dbReference>
<evidence type="ECO:0000313" key="21">
    <source>
        <dbReference type="Proteomes" id="UP000829401"/>
    </source>
</evidence>
<dbReference type="InterPro" id="IPR003594">
    <property type="entry name" value="HATPase_dom"/>
</dbReference>
<dbReference type="KEGG" id="aaco:K1I37_03210"/>
<dbReference type="SMART" id="SM00388">
    <property type="entry name" value="HisKA"/>
    <property type="match status" value="1"/>
</dbReference>
<proteinExistence type="predicted"/>
<dbReference type="SUPFAM" id="SSF47384">
    <property type="entry name" value="Homodimeric domain of signal transducing histidine kinase"/>
    <property type="match status" value="1"/>
</dbReference>
<evidence type="ECO:0000259" key="18">
    <source>
        <dbReference type="PROSITE" id="PS50109"/>
    </source>
</evidence>
<feature type="transmembrane region" description="Helical" evidence="17">
    <location>
        <begin position="12"/>
        <end position="31"/>
    </location>
</feature>
<dbReference type="Gene3D" id="6.10.340.10">
    <property type="match status" value="1"/>
</dbReference>
<keyword evidence="13" id="KW-0843">Virulence</keyword>
<feature type="transmembrane region" description="Helical" evidence="17">
    <location>
        <begin position="164"/>
        <end position="188"/>
    </location>
</feature>
<dbReference type="InterPro" id="IPR050398">
    <property type="entry name" value="HssS/ArlS-like"/>
</dbReference>
<evidence type="ECO:0000256" key="13">
    <source>
        <dbReference type="ARBA" id="ARBA00023026"/>
    </source>
</evidence>
<dbReference type="CDD" id="cd06225">
    <property type="entry name" value="HAMP"/>
    <property type="match status" value="1"/>
</dbReference>
<accession>A0A9E7CRB0</accession>
<dbReference type="Pfam" id="PF00512">
    <property type="entry name" value="HisKA"/>
    <property type="match status" value="1"/>
</dbReference>
<dbReference type="InterPro" id="IPR003661">
    <property type="entry name" value="HisK_dim/P_dom"/>
</dbReference>
<comment type="catalytic activity">
    <reaction evidence="1">
        <text>ATP + protein L-histidine = ADP + protein N-phospho-L-histidine.</text>
        <dbReference type="EC" id="2.7.13.3"/>
    </reaction>
</comment>
<sequence>MKTLYLRTVFTFLAIVLISISVAFFVTSHLYTKQSQSQMRTDIIKTANQAIVEYKHHSLHDFANYAHVVASMQGYDIEVYNGASSIMNGRAYGVNPNLETPVPLVQQVLAGNTVELFDGAYHTPMPHHTFVGVGIPFSIGQTQYAMFVSPRLPPPPPRAGFPRFLVTVLLIVLVVGSLLILVASRYLIRPIQMITAATRRVAKGDFDVAIRFNRSDEIGVLAESFTAMTQELKQMETMRQDFVSNVSHEIQSPLTSIRGFSKALREGIIPEHERDRYLEAIEVESERISRMSENLLKLASLESDHHPIKMKSYRLDEQIRRTILITEPQWSEKDLHIELELPKTVLTADQDLLEQVWMNLLVNSIRYTPFGGRLMVRITSDETNVKVQVEDTGIGIPKSEQQKVFQRFYKVDKARSRAEGGSGLGLSIVKRIVDLHQGHIQLESDVGRGTTFTVILPTKQNA</sequence>
<dbReference type="Gene3D" id="3.30.565.10">
    <property type="entry name" value="Histidine kinase-like ATPase, C-terminal domain"/>
    <property type="match status" value="1"/>
</dbReference>
<evidence type="ECO:0000256" key="1">
    <source>
        <dbReference type="ARBA" id="ARBA00000085"/>
    </source>
</evidence>
<dbReference type="SMART" id="SM00387">
    <property type="entry name" value="HATPase_c"/>
    <property type="match status" value="1"/>
</dbReference>
<dbReference type="InterPro" id="IPR036097">
    <property type="entry name" value="HisK_dim/P_sf"/>
</dbReference>
<dbReference type="EMBL" id="CP080467">
    <property type="protein sequence ID" value="UNO49569.1"/>
    <property type="molecule type" value="Genomic_DNA"/>
</dbReference>
<dbReference type="InterPro" id="IPR036890">
    <property type="entry name" value="HATPase_C_sf"/>
</dbReference>
<dbReference type="CDD" id="cd00075">
    <property type="entry name" value="HATPase"/>
    <property type="match status" value="1"/>
</dbReference>
<dbReference type="GO" id="GO:0005524">
    <property type="term" value="F:ATP binding"/>
    <property type="evidence" value="ECO:0007669"/>
    <property type="project" value="UniProtKB-KW"/>
</dbReference>
<dbReference type="FunFam" id="1.10.287.130:FF:000001">
    <property type="entry name" value="Two-component sensor histidine kinase"/>
    <property type="match status" value="1"/>
</dbReference>
<dbReference type="SUPFAM" id="SSF55874">
    <property type="entry name" value="ATPase domain of HSP90 chaperone/DNA topoisomerase II/histidine kinase"/>
    <property type="match status" value="1"/>
</dbReference>
<dbReference type="Pfam" id="PF00672">
    <property type="entry name" value="HAMP"/>
    <property type="match status" value="1"/>
</dbReference>
<protein>
    <recommendedName>
        <fullName evidence="16">Heme sensor protein HssS</fullName>
        <ecNumber evidence="3">2.7.13.3</ecNumber>
    </recommendedName>
</protein>
<dbReference type="SUPFAM" id="SSF158472">
    <property type="entry name" value="HAMP domain-like"/>
    <property type="match status" value="1"/>
</dbReference>
<dbReference type="InterPro" id="IPR003660">
    <property type="entry name" value="HAMP_dom"/>
</dbReference>
<organism evidence="20 21">
    <name type="scientific">Alicyclobacillus acidoterrestris (strain ATCC 49025 / DSM 3922 / CIP 106132 / NCIMB 13137 / GD3B)</name>
    <dbReference type="NCBI Taxonomy" id="1356854"/>
    <lineage>
        <taxon>Bacteria</taxon>
        <taxon>Bacillati</taxon>
        <taxon>Bacillota</taxon>
        <taxon>Bacilli</taxon>
        <taxon>Bacillales</taxon>
        <taxon>Alicyclobacillaceae</taxon>
        <taxon>Alicyclobacillus</taxon>
    </lineage>
</organism>
<keyword evidence="8" id="KW-0547">Nucleotide-binding</keyword>
<evidence type="ECO:0000256" key="2">
    <source>
        <dbReference type="ARBA" id="ARBA00004651"/>
    </source>
</evidence>
<dbReference type="PANTHER" id="PTHR45528">
    <property type="entry name" value="SENSOR HISTIDINE KINASE CPXA"/>
    <property type="match status" value="1"/>
</dbReference>
<keyword evidence="4" id="KW-1003">Cell membrane</keyword>
<keyword evidence="11 17" id="KW-1133">Transmembrane helix</keyword>
<dbReference type="CDD" id="cd00082">
    <property type="entry name" value="HisKA"/>
    <property type="match status" value="1"/>
</dbReference>
<comment type="subcellular location">
    <subcellularLocation>
        <location evidence="2">Cell membrane</location>
        <topology evidence="2">Multi-pass membrane protein</topology>
    </subcellularLocation>
</comment>
<keyword evidence="21" id="KW-1185">Reference proteome</keyword>
<dbReference type="PRINTS" id="PR00344">
    <property type="entry name" value="BCTRLSENSOR"/>
</dbReference>
<dbReference type="EC" id="2.7.13.3" evidence="3"/>
<dbReference type="GO" id="GO:0000155">
    <property type="term" value="F:phosphorelay sensor kinase activity"/>
    <property type="evidence" value="ECO:0007669"/>
    <property type="project" value="InterPro"/>
</dbReference>
<comment type="function">
    <text evidence="15">Member of the two-component regulatory system HssS/HssR involved in intracellular heme homeostasis and tempering of staphylococcal virulence. HssS functions as a heme sensor histidine kinase which is autophosphorylated at a histidine residue and transfers its phosphate group to an aspartate residue of HssR. HssR/HssS activates the expression of hrtAB, an efflux pump, in response to extracellular heme, hemin, hemoglobin or blood.</text>
</comment>
<evidence type="ECO:0000256" key="15">
    <source>
        <dbReference type="ARBA" id="ARBA00037219"/>
    </source>
</evidence>
<dbReference type="AlphaFoldDB" id="A0A9E7CRB0"/>
<gene>
    <name evidence="20" type="ORF">K1I37_03210</name>
</gene>
<evidence type="ECO:0000256" key="5">
    <source>
        <dbReference type="ARBA" id="ARBA00022553"/>
    </source>
</evidence>
<keyword evidence="10" id="KW-0067">ATP-binding</keyword>
<evidence type="ECO:0000256" key="10">
    <source>
        <dbReference type="ARBA" id="ARBA00022840"/>
    </source>
</evidence>
<dbReference type="OrthoDB" id="9813151at2"/>
<evidence type="ECO:0000256" key="11">
    <source>
        <dbReference type="ARBA" id="ARBA00022989"/>
    </source>
</evidence>
<feature type="domain" description="HAMP" evidence="19">
    <location>
        <begin position="185"/>
        <end position="237"/>
    </location>
</feature>
<evidence type="ECO:0000256" key="14">
    <source>
        <dbReference type="ARBA" id="ARBA00023136"/>
    </source>
</evidence>
<dbReference type="PROSITE" id="PS50885">
    <property type="entry name" value="HAMP"/>
    <property type="match status" value="1"/>
</dbReference>
<evidence type="ECO:0000256" key="12">
    <source>
        <dbReference type="ARBA" id="ARBA00023012"/>
    </source>
</evidence>
<evidence type="ECO:0000256" key="17">
    <source>
        <dbReference type="SAM" id="Phobius"/>
    </source>
</evidence>
<keyword evidence="12" id="KW-0902">Two-component regulatory system</keyword>
<keyword evidence="7 17" id="KW-0812">Transmembrane</keyword>
<evidence type="ECO:0000256" key="8">
    <source>
        <dbReference type="ARBA" id="ARBA00022741"/>
    </source>
</evidence>
<evidence type="ECO:0000256" key="7">
    <source>
        <dbReference type="ARBA" id="ARBA00022692"/>
    </source>
</evidence>
<evidence type="ECO:0000256" key="3">
    <source>
        <dbReference type="ARBA" id="ARBA00012438"/>
    </source>
</evidence>
<dbReference type="RefSeq" id="WP_161624391.1">
    <property type="nucleotide sequence ID" value="NZ_AURB01000191.1"/>
</dbReference>
<dbReference type="Proteomes" id="UP000829401">
    <property type="component" value="Chromosome"/>
</dbReference>
<dbReference type="SMART" id="SM00304">
    <property type="entry name" value="HAMP"/>
    <property type="match status" value="1"/>
</dbReference>
<evidence type="ECO:0000313" key="20">
    <source>
        <dbReference type="EMBL" id="UNO49569.1"/>
    </source>
</evidence>
<evidence type="ECO:0000256" key="16">
    <source>
        <dbReference type="ARBA" id="ARBA00040841"/>
    </source>
</evidence>
<dbReference type="Pfam" id="PF02518">
    <property type="entry name" value="HATPase_c"/>
    <property type="match status" value="1"/>
</dbReference>
<keyword evidence="5" id="KW-0597">Phosphoprotein</keyword>
<keyword evidence="9 20" id="KW-0418">Kinase</keyword>